<dbReference type="Proteomes" id="UP000318297">
    <property type="component" value="Unassembled WGS sequence"/>
</dbReference>
<protein>
    <recommendedName>
        <fullName evidence="4">O-antigen ligase-like membrane protein</fullName>
    </recommendedName>
</protein>
<comment type="caution">
    <text evidence="2">The sequence shown here is derived from an EMBL/GenBank/DDBJ whole genome shotgun (WGS) entry which is preliminary data.</text>
</comment>
<reference evidence="2 3" key="1">
    <citation type="submission" date="2019-06" db="EMBL/GenBank/DDBJ databases">
        <title>Sequencing the genomes of 1000 actinobacteria strains.</title>
        <authorList>
            <person name="Klenk H.-P."/>
        </authorList>
    </citation>
    <scope>NUCLEOTIDE SEQUENCE [LARGE SCALE GENOMIC DNA]</scope>
    <source>
        <strain evidence="2 3">DSM 19560</strain>
    </source>
</reference>
<keyword evidence="3" id="KW-1185">Reference proteome</keyword>
<evidence type="ECO:0000313" key="2">
    <source>
        <dbReference type="EMBL" id="TWE11819.1"/>
    </source>
</evidence>
<feature type="transmembrane region" description="Helical" evidence="1">
    <location>
        <begin position="265"/>
        <end position="285"/>
    </location>
</feature>
<name>A0A561E879_9MICO</name>
<feature type="transmembrane region" description="Helical" evidence="1">
    <location>
        <begin position="19"/>
        <end position="37"/>
    </location>
</feature>
<evidence type="ECO:0000256" key="1">
    <source>
        <dbReference type="SAM" id="Phobius"/>
    </source>
</evidence>
<organism evidence="2 3">
    <name type="scientific">Rudaeicoccus suwonensis</name>
    <dbReference type="NCBI Taxonomy" id="657409"/>
    <lineage>
        <taxon>Bacteria</taxon>
        <taxon>Bacillati</taxon>
        <taxon>Actinomycetota</taxon>
        <taxon>Actinomycetes</taxon>
        <taxon>Micrococcales</taxon>
        <taxon>Dermacoccaceae</taxon>
        <taxon>Rudaeicoccus</taxon>
    </lineage>
</organism>
<dbReference type="AlphaFoldDB" id="A0A561E879"/>
<feature type="transmembrane region" description="Helical" evidence="1">
    <location>
        <begin position="341"/>
        <end position="366"/>
    </location>
</feature>
<keyword evidence="1" id="KW-0812">Transmembrane</keyword>
<dbReference type="RefSeq" id="WP_145225330.1">
    <property type="nucleotide sequence ID" value="NZ_VIVQ01000001.1"/>
</dbReference>
<evidence type="ECO:0000313" key="3">
    <source>
        <dbReference type="Proteomes" id="UP000318297"/>
    </source>
</evidence>
<proteinExistence type="predicted"/>
<accession>A0A561E879</accession>
<keyword evidence="1" id="KW-1133">Transmembrane helix</keyword>
<dbReference type="EMBL" id="VIVQ01000001">
    <property type="protein sequence ID" value="TWE11819.1"/>
    <property type="molecule type" value="Genomic_DNA"/>
</dbReference>
<gene>
    <name evidence="2" type="ORF">BKA23_0606</name>
</gene>
<dbReference type="OrthoDB" id="3253728at2"/>
<feature type="transmembrane region" description="Helical" evidence="1">
    <location>
        <begin position="90"/>
        <end position="108"/>
    </location>
</feature>
<feature type="transmembrane region" description="Helical" evidence="1">
    <location>
        <begin position="196"/>
        <end position="215"/>
    </location>
</feature>
<keyword evidence="1" id="KW-0472">Membrane</keyword>
<feature type="transmembrane region" description="Helical" evidence="1">
    <location>
        <begin position="66"/>
        <end position="83"/>
    </location>
</feature>
<feature type="transmembrane region" description="Helical" evidence="1">
    <location>
        <begin position="141"/>
        <end position="162"/>
    </location>
</feature>
<feature type="transmembrane region" description="Helical" evidence="1">
    <location>
        <begin position="386"/>
        <end position="408"/>
    </location>
</feature>
<sequence>MITAIPAFAPGKMLSADKVSMLILVAGLLAIVLGVLATRPKLGVLAWFAVICFIPCWIEVTVKVSFSAAMVMAILLVLVLLPARPSYISVADWIMGGLFIAGLAPIAVHASTKTAAFDVLTQWLTGYLVGRTIAVRVGIDWIYRCVAVFFGIVAVLGLMEFATSWNPFLMLKMNNAAYLEWSPQQIRGGMLRVDGAFGQSIAFGASLALAIPLVLAAKIPWRHRMTIVTLILATEVVTFSRTGMMSAALAIGFSLLGRNDMTARLRALVVTATSLIVVIAVPLLLNTYADAGTEATGSADYRLRLTELIPDISTLGLSSVAHVAPDGTLFFGQFRSIDSEVILMGLTYGLLAVAIALALLLVGIYLVFTRQAAPATIAVVAQIPNLLTVALITQYQIFFWFMVGLAVYSQAARLMSDPSRGRHDKGIRQLQPAHMTYARSDTGEDL</sequence>
<evidence type="ECO:0008006" key="4">
    <source>
        <dbReference type="Google" id="ProtNLM"/>
    </source>
</evidence>
<feature type="transmembrane region" description="Helical" evidence="1">
    <location>
        <begin position="44"/>
        <end position="60"/>
    </location>
</feature>